<dbReference type="Proteomes" id="UP000828390">
    <property type="component" value="Unassembled WGS sequence"/>
</dbReference>
<organism evidence="2 3">
    <name type="scientific">Dreissena polymorpha</name>
    <name type="common">Zebra mussel</name>
    <name type="synonym">Mytilus polymorpha</name>
    <dbReference type="NCBI Taxonomy" id="45954"/>
    <lineage>
        <taxon>Eukaryota</taxon>
        <taxon>Metazoa</taxon>
        <taxon>Spiralia</taxon>
        <taxon>Lophotrochozoa</taxon>
        <taxon>Mollusca</taxon>
        <taxon>Bivalvia</taxon>
        <taxon>Autobranchia</taxon>
        <taxon>Heteroconchia</taxon>
        <taxon>Euheterodonta</taxon>
        <taxon>Imparidentia</taxon>
        <taxon>Neoheterodontei</taxon>
        <taxon>Myida</taxon>
        <taxon>Dreissenoidea</taxon>
        <taxon>Dreissenidae</taxon>
        <taxon>Dreissena</taxon>
    </lineage>
</organism>
<reference evidence="2" key="2">
    <citation type="submission" date="2020-11" db="EMBL/GenBank/DDBJ databases">
        <authorList>
            <person name="McCartney M.A."/>
            <person name="Auch B."/>
            <person name="Kono T."/>
            <person name="Mallez S."/>
            <person name="Becker A."/>
            <person name="Gohl D.M."/>
            <person name="Silverstein K.A.T."/>
            <person name="Koren S."/>
            <person name="Bechman K.B."/>
            <person name="Herman A."/>
            <person name="Abrahante J.E."/>
            <person name="Garbe J."/>
        </authorList>
    </citation>
    <scope>NUCLEOTIDE SEQUENCE</scope>
    <source>
        <strain evidence="2">Duluth1</strain>
        <tissue evidence="2">Whole animal</tissue>
    </source>
</reference>
<feature type="region of interest" description="Disordered" evidence="1">
    <location>
        <begin position="1"/>
        <end position="28"/>
    </location>
</feature>
<evidence type="ECO:0000313" key="2">
    <source>
        <dbReference type="EMBL" id="KAH3780718.1"/>
    </source>
</evidence>
<sequence length="122" mass="14168">MYLGGKGLNKRSDSALARQQQHKRSSTTSMQWLVHTLLTSATGVQSPFPGHKNYGAIPAPLHIGHVFLNRRIMGINRDIIRTYYLIKFREDWNVNVTFRRTTSRKKTEKDRCLGLKNARKWE</sequence>
<reference evidence="2" key="1">
    <citation type="journal article" date="2019" name="bioRxiv">
        <title>The Genome of the Zebra Mussel, Dreissena polymorpha: A Resource for Invasive Species Research.</title>
        <authorList>
            <person name="McCartney M.A."/>
            <person name="Auch B."/>
            <person name="Kono T."/>
            <person name="Mallez S."/>
            <person name="Zhang Y."/>
            <person name="Obille A."/>
            <person name="Becker A."/>
            <person name="Abrahante J.E."/>
            <person name="Garbe J."/>
            <person name="Badalamenti J.P."/>
            <person name="Herman A."/>
            <person name="Mangelson H."/>
            <person name="Liachko I."/>
            <person name="Sullivan S."/>
            <person name="Sone E.D."/>
            <person name="Koren S."/>
            <person name="Silverstein K.A.T."/>
            <person name="Beckman K.B."/>
            <person name="Gohl D.M."/>
        </authorList>
    </citation>
    <scope>NUCLEOTIDE SEQUENCE</scope>
    <source>
        <strain evidence="2">Duluth1</strain>
        <tissue evidence="2">Whole animal</tissue>
    </source>
</reference>
<name>A0A9D4EK02_DREPO</name>
<evidence type="ECO:0000313" key="3">
    <source>
        <dbReference type="Proteomes" id="UP000828390"/>
    </source>
</evidence>
<dbReference type="EMBL" id="JAIWYP010000008">
    <property type="protein sequence ID" value="KAH3780718.1"/>
    <property type="molecule type" value="Genomic_DNA"/>
</dbReference>
<accession>A0A9D4EK02</accession>
<proteinExistence type="predicted"/>
<gene>
    <name evidence="2" type="ORF">DPMN_158539</name>
</gene>
<comment type="caution">
    <text evidence="2">The sequence shown here is derived from an EMBL/GenBank/DDBJ whole genome shotgun (WGS) entry which is preliminary data.</text>
</comment>
<dbReference type="AlphaFoldDB" id="A0A9D4EK02"/>
<evidence type="ECO:0000256" key="1">
    <source>
        <dbReference type="SAM" id="MobiDB-lite"/>
    </source>
</evidence>
<protein>
    <submittedName>
        <fullName evidence="2">Uncharacterized protein</fullName>
    </submittedName>
</protein>
<keyword evidence="3" id="KW-1185">Reference proteome</keyword>